<keyword evidence="4" id="KW-0964">Secreted</keyword>
<evidence type="ECO:0000313" key="7">
    <source>
        <dbReference type="Proteomes" id="UP000836841"/>
    </source>
</evidence>
<dbReference type="GO" id="GO:0005576">
    <property type="term" value="C:extracellular region"/>
    <property type="evidence" value="ECO:0007669"/>
    <property type="project" value="UniProtKB-SubCell"/>
</dbReference>
<keyword evidence="5" id="KW-0732">Signal</keyword>
<evidence type="ECO:0000256" key="1">
    <source>
        <dbReference type="ARBA" id="ARBA00004613"/>
    </source>
</evidence>
<organism evidence="6 7">
    <name type="scientific">Thlaspi arvense</name>
    <name type="common">Field penny-cress</name>
    <dbReference type="NCBI Taxonomy" id="13288"/>
    <lineage>
        <taxon>Eukaryota</taxon>
        <taxon>Viridiplantae</taxon>
        <taxon>Streptophyta</taxon>
        <taxon>Embryophyta</taxon>
        <taxon>Tracheophyta</taxon>
        <taxon>Spermatophyta</taxon>
        <taxon>Magnoliopsida</taxon>
        <taxon>eudicotyledons</taxon>
        <taxon>Gunneridae</taxon>
        <taxon>Pentapetalae</taxon>
        <taxon>rosids</taxon>
        <taxon>malvids</taxon>
        <taxon>Brassicales</taxon>
        <taxon>Brassicaceae</taxon>
        <taxon>Thlaspideae</taxon>
        <taxon>Thlaspi</taxon>
    </lineage>
</organism>
<evidence type="ECO:0000256" key="4">
    <source>
        <dbReference type="ARBA" id="ARBA00022525"/>
    </source>
</evidence>
<proteinExistence type="inferred from homology"/>
<evidence type="ECO:0000256" key="5">
    <source>
        <dbReference type="ARBA" id="ARBA00022729"/>
    </source>
</evidence>
<dbReference type="EMBL" id="OU466862">
    <property type="protein sequence ID" value="CAH2069694.1"/>
    <property type="molecule type" value="Genomic_DNA"/>
</dbReference>
<protein>
    <submittedName>
        <fullName evidence="6">Uncharacterized protein</fullName>
    </submittedName>
</protein>
<dbReference type="AlphaFoldDB" id="A0AAU9SQ29"/>
<dbReference type="InterPro" id="IPR010264">
    <property type="entry name" value="Self-incomp_S1"/>
</dbReference>
<reference evidence="6 7" key="1">
    <citation type="submission" date="2022-03" db="EMBL/GenBank/DDBJ databases">
        <authorList>
            <person name="Nunn A."/>
            <person name="Chopra R."/>
            <person name="Nunn A."/>
            <person name="Contreras Garrido A."/>
        </authorList>
    </citation>
    <scope>NUCLEOTIDE SEQUENCE [LARGE SCALE GENOMIC DNA]</scope>
</reference>
<evidence type="ECO:0000256" key="2">
    <source>
        <dbReference type="ARBA" id="ARBA00005581"/>
    </source>
</evidence>
<accession>A0AAU9SQ29</accession>
<name>A0AAU9SQ29_THLAR</name>
<sequence>MGVDRVGKEEIIKANTDKIITGRDEIDRNRDRTDWDCLLRHGANPEYFFDLEVYKAANSGRRCGQLRVWRLSPDAIYTKREEAKPLGFAVNWKKK</sequence>
<comment type="subcellular location">
    <subcellularLocation>
        <location evidence="1">Secreted</location>
    </subcellularLocation>
</comment>
<evidence type="ECO:0000313" key="6">
    <source>
        <dbReference type="EMBL" id="CAH2069694.1"/>
    </source>
</evidence>
<comment type="similarity">
    <text evidence="2">Belongs to the plant self-incompatibility (S1) protein family.</text>
</comment>
<keyword evidence="3" id="KW-0713">Self-incompatibility</keyword>
<keyword evidence="7" id="KW-1185">Reference proteome</keyword>
<dbReference type="Proteomes" id="UP000836841">
    <property type="component" value="Chromosome 6"/>
</dbReference>
<dbReference type="GO" id="GO:0060320">
    <property type="term" value="P:rejection of self pollen"/>
    <property type="evidence" value="ECO:0007669"/>
    <property type="project" value="UniProtKB-KW"/>
</dbReference>
<gene>
    <name evidence="6" type="ORF">TAV2_LOCUS21781</name>
</gene>
<dbReference type="Pfam" id="PF05938">
    <property type="entry name" value="Self-incomp_S1"/>
    <property type="match status" value="1"/>
</dbReference>
<evidence type="ECO:0000256" key="3">
    <source>
        <dbReference type="ARBA" id="ARBA00022471"/>
    </source>
</evidence>